<dbReference type="AlphaFoldDB" id="A0AAW2XEL8"/>
<evidence type="ECO:0000256" key="5">
    <source>
        <dbReference type="ARBA" id="ARBA00022741"/>
    </source>
</evidence>
<dbReference type="GO" id="GO:0048544">
    <property type="term" value="P:recognition of pollen"/>
    <property type="evidence" value="ECO:0007669"/>
    <property type="project" value="InterPro"/>
</dbReference>
<evidence type="ECO:0000256" key="7">
    <source>
        <dbReference type="ARBA" id="ARBA00022840"/>
    </source>
</evidence>
<evidence type="ECO:0000256" key="8">
    <source>
        <dbReference type="ARBA" id="ARBA00023157"/>
    </source>
</evidence>
<keyword evidence="5 12" id="KW-0547">Nucleotide-binding</keyword>
<evidence type="ECO:0000256" key="12">
    <source>
        <dbReference type="PROSITE-ProRule" id="PRU10141"/>
    </source>
</evidence>
<dbReference type="GO" id="GO:0005886">
    <property type="term" value="C:plasma membrane"/>
    <property type="evidence" value="ECO:0007669"/>
    <property type="project" value="TreeGrafter"/>
</dbReference>
<dbReference type="PROSITE" id="PS50948">
    <property type="entry name" value="PAN"/>
    <property type="match status" value="1"/>
</dbReference>
<gene>
    <name evidence="17" type="ORF">Slati_1237100</name>
</gene>
<evidence type="ECO:0000256" key="3">
    <source>
        <dbReference type="ARBA" id="ARBA00022679"/>
    </source>
</evidence>
<feature type="compositionally biased region" description="Low complexity" evidence="13">
    <location>
        <begin position="580"/>
        <end position="592"/>
    </location>
</feature>
<proteinExistence type="predicted"/>
<evidence type="ECO:0000256" key="14">
    <source>
        <dbReference type="SAM" id="SignalP"/>
    </source>
</evidence>
<evidence type="ECO:0000256" key="10">
    <source>
        <dbReference type="ARBA" id="ARBA00047899"/>
    </source>
</evidence>
<dbReference type="CDD" id="cd14066">
    <property type="entry name" value="STKc_IRAK"/>
    <property type="match status" value="1"/>
</dbReference>
<feature type="region of interest" description="Disordered" evidence="13">
    <location>
        <begin position="572"/>
        <end position="592"/>
    </location>
</feature>
<evidence type="ECO:0000259" key="16">
    <source>
        <dbReference type="PROSITE" id="PS50948"/>
    </source>
</evidence>
<dbReference type="PANTHER" id="PTHR27002:SF1082">
    <property type="entry name" value="OS06G0693000 PROTEIN"/>
    <property type="match status" value="1"/>
</dbReference>
<dbReference type="Gene3D" id="1.10.510.10">
    <property type="entry name" value="Transferase(Phosphotransferase) domain 1"/>
    <property type="match status" value="1"/>
</dbReference>
<keyword evidence="9" id="KW-0325">Glycoprotein</keyword>
<dbReference type="Pfam" id="PF00954">
    <property type="entry name" value="S_locus_glycop"/>
    <property type="match status" value="1"/>
</dbReference>
<dbReference type="Pfam" id="PF07714">
    <property type="entry name" value="PK_Tyr_Ser-Thr"/>
    <property type="match status" value="1"/>
</dbReference>
<dbReference type="Pfam" id="PF08276">
    <property type="entry name" value="PAN_2"/>
    <property type="match status" value="1"/>
</dbReference>
<dbReference type="FunFam" id="3.30.200.20:FF:000195">
    <property type="entry name" value="G-type lectin S-receptor-like serine/threonine-protein kinase"/>
    <property type="match status" value="1"/>
</dbReference>
<protein>
    <recommendedName>
        <fullName evidence="1">non-specific serine/threonine protein kinase</fullName>
        <ecNumber evidence="1">2.7.11.1</ecNumber>
    </recommendedName>
</protein>
<dbReference type="PROSITE" id="PS00107">
    <property type="entry name" value="PROTEIN_KINASE_ATP"/>
    <property type="match status" value="1"/>
</dbReference>
<dbReference type="GO" id="GO:0004674">
    <property type="term" value="F:protein serine/threonine kinase activity"/>
    <property type="evidence" value="ECO:0007669"/>
    <property type="project" value="UniProtKB-KW"/>
</dbReference>
<dbReference type="InterPro" id="IPR011009">
    <property type="entry name" value="Kinase-like_dom_sf"/>
</dbReference>
<feature type="domain" description="Apple" evidence="16">
    <location>
        <begin position="91"/>
        <end position="175"/>
    </location>
</feature>
<keyword evidence="2" id="KW-0723">Serine/threonine-protein kinase</keyword>
<reference evidence="17" key="1">
    <citation type="submission" date="2020-06" db="EMBL/GenBank/DDBJ databases">
        <authorList>
            <person name="Li T."/>
            <person name="Hu X."/>
            <person name="Zhang T."/>
            <person name="Song X."/>
            <person name="Zhang H."/>
            <person name="Dai N."/>
            <person name="Sheng W."/>
            <person name="Hou X."/>
            <person name="Wei L."/>
        </authorList>
    </citation>
    <scope>NUCLEOTIDE SEQUENCE</scope>
    <source>
        <strain evidence="17">KEN1</strain>
        <tissue evidence="17">Leaf</tissue>
    </source>
</reference>
<dbReference type="InterPro" id="IPR008271">
    <property type="entry name" value="Ser/Thr_kinase_AS"/>
</dbReference>
<dbReference type="Gene3D" id="3.30.200.20">
    <property type="entry name" value="Phosphorylase Kinase, domain 1"/>
    <property type="match status" value="2"/>
</dbReference>
<dbReference type="EMBL" id="JACGWN010000004">
    <property type="protein sequence ID" value="KAL0452590.1"/>
    <property type="molecule type" value="Genomic_DNA"/>
</dbReference>
<reference evidence="17" key="2">
    <citation type="journal article" date="2024" name="Plant">
        <title>Genomic evolution and insights into agronomic trait innovations of Sesamum species.</title>
        <authorList>
            <person name="Miao H."/>
            <person name="Wang L."/>
            <person name="Qu L."/>
            <person name="Liu H."/>
            <person name="Sun Y."/>
            <person name="Le M."/>
            <person name="Wang Q."/>
            <person name="Wei S."/>
            <person name="Zheng Y."/>
            <person name="Lin W."/>
            <person name="Duan Y."/>
            <person name="Cao H."/>
            <person name="Xiong S."/>
            <person name="Wang X."/>
            <person name="Wei L."/>
            <person name="Li C."/>
            <person name="Ma Q."/>
            <person name="Ju M."/>
            <person name="Zhao R."/>
            <person name="Li G."/>
            <person name="Mu C."/>
            <person name="Tian Q."/>
            <person name="Mei H."/>
            <person name="Zhang T."/>
            <person name="Gao T."/>
            <person name="Zhang H."/>
        </authorList>
    </citation>
    <scope>NUCLEOTIDE SEQUENCE</scope>
    <source>
        <strain evidence="17">KEN1</strain>
    </source>
</reference>
<dbReference type="InterPro" id="IPR017441">
    <property type="entry name" value="Protein_kinase_ATP_BS"/>
</dbReference>
<comment type="caution">
    <text evidence="17">The sequence shown here is derived from an EMBL/GenBank/DDBJ whole genome shotgun (WGS) entry which is preliminary data.</text>
</comment>
<keyword evidence="8" id="KW-1015">Disulfide bond</keyword>
<evidence type="ECO:0000256" key="13">
    <source>
        <dbReference type="SAM" id="MobiDB-lite"/>
    </source>
</evidence>
<dbReference type="InterPro" id="IPR003609">
    <property type="entry name" value="Pan_app"/>
</dbReference>
<dbReference type="SUPFAM" id="SSF56112">
    <property type="entry name" value="Protein kinase-like (PK-like)"/>
    <property type="match status" value="2"/>
</dbReference>
<evidence type="ECO:0000256" key="2">
    <source>
        <dbReference type="ARBA" id="ARBA00022527"/>
    </source>
</evidence>
<keyword evidence="6 17" id="KW-0418">Kinase</keyword>
<feature type="signal peptide" evidence="14">
    <location>
        <begin position="1"/>
        <end position="29"/>
    </location>
</feature>
<dbReference type="PROSITE" id="PS50011">
    <property type="entry name" value="PROTEIN_KINASE_DOM"/>
    <property type="match status" value="1"/>
</dbReference>
<evidence type="ECO:0000256" key="6">
    <source>
        <dbReference type="ARBA" id="ARBA00022777"/>
    </source>
</evidence>
<dbReference type="InterPro" id="IPR000858">
    <property type="entry name" value="S_locus_glycoprot_dom"/>
</dbReference>
<evidence type="ECO:0000256" key="1">
    <source>
        <dbReference type="ARBA" id="ARBA00012513"/>
    </source>
</evidence>
<feature type="binding site" evidence="12">
    <location>
        <position position="320"/>
    </location>
    <ligand>
        <name>ATP</name>
        <dbReference type="ChEBI" id="CHEBI:30616"/>
    </ligand>
</feature>
<feature type="domain" description="Protein kinase" evidence="15">
    <location>
        <begin position="292"/>
        <end position="560"/>
    </location>
</feature>
<evidence type="ECO:0000256" key="11">
    <source>
        <dbReference type="ARBA" id="ARBA00048679"/>
    </source>
</evidence>
<dbReference type="InterPro" id="IPR001245">
    <property type="entry name" value="Ser-Thr/Tyr_kinase_cat_dom"/>
</dbReference>
<feature type="chain" id="PRO_5044013991" description="non-specific serine/threonine protein kinase" evidence="14">
    <location>
        <begin position="30"/>
        <end position="606"/>
    </location>
</feature>
<evidence type="ECO:0000256" key="4">
    <source>
        <dbReference type="ARBA" id="ARBA00022729"/>
    </source>
</evidence>
<dbReference type="InterPro" id="IPR021820">
    <property type="entry name" value="S-locus_recpt_kinase_C"/>
</dbReference>
<keyword evidence="7 12" id="KW-0067">ATP-binding</keyword>
<comment type="catalytic activity">
    <reaction evidence="10">
        <text>L-threonyl-[protein] + ATP = O-phospho-L-threonyl-[protein] + ADP + H(+)</text>
        <dbReference type="Rhea" id="RHEA:46608"/>
        <dbReference type="Rhea" id="RHEA-COMP:11060"/>
        <dbReference type="Rhea" id="RHEA-COMP:11605"/>
        <dbReference type="ChEBI" id="CHEBI:15378"/>
        <dbReference type="ChEBI" id="CHEBI:30013"/>
        <dbReference type="ChEBI" id="CHEBI:30616"/>
        <dbReference type="ChEBI" id="CHEBI:61977"/>
        <dbReference type="ChEBI" id="CHEBI:456216"/>
        <dbReference type="EC" id="2.7.11.1"/>
    </reaction>
</comment>
<name>A0AAW2XEL8_9LAMI</name>
<accession>A0AAW2XEL8</accession>
<dbReference type="FunFam" id="1.10.510.10:FF:000060">
    <property type="entry name" value="G-type lectin S-receptor-like serine/threonine-protein kinase"/>
    <property type="match status" value="1"/>
</dbReference>
<dbReference type="GO" id="GO:0005524">
    <property type="term" value="F:ATP binding"/>
    <property type="evidence" value="ECO:0007669"/>
    <property type="project" value="UniProtKB-UniRule"/>
</dbReference>
<dbReference type="SMART" id="SM00220">
    <property type="entry name" value="S_TKc"/>
    <property type="match status" value="1"/>
</dbReference>
<dbReference type="PANTHER" id="PTHR27002">
    <property type="entry name" value="RECEPTOR-LIKE SERINE/THREONINE-PROTEIN KINASE SD1-8"/>
    <property type="match status" value="1"/>
</dbReference>
<dbReference type="SMART" id="SM00473">
    <property type="entry name" value="PAN_AP"/>
    <property type="match status" value="1"/>
</dbReference>
<keyword evidence="3" id="KW-0808">Transferase</keyword>
<comment type="catalytic activity">
    <reaction evidence="11">
        <text>L-seryl-[protein] + ATP = O-phospho-L-seryl-[protein] + ADP + H(+)</text>
        <dbReference type="Rhea" id="RHEA:17989"/>
        <dbReference type="Rhea" id="RHEA-COMP:9863"/>
        <dbReference type="Rhea" id="RHEA-COMP:11604"/>
        <dbReference type="ChEBI" id="CHEBI:15378"/>
        <dbReference type="ChEBI" id="CHEBI:29999"/>
        <dbReference type="ChEBI" id="CHEBI:30616"/>
        <dbReference type="ChEBI" id="CHEBI:83421"/>
        <dbReference type="ChEBI" id="CHEBI:456216"/>
        <dbReference type="EC" id="2.7.11.1"/>
    </reaction>
</comment>
<dbReference type="EC" id="2.7.11.1" evidence="1"/>
<evidence type="ECO:0000256" key="9">
    <source>
        <dbReference type="ARBA" id="ARBA00023180"/>
    </source>
</evidence>
<evidence type="ECO:0000259" key="15">
    <source>
        <dbReference type="PROSITE" id="PS50011"/>
    </source>
</evidence>
<dbReference type="Pfam" id="PF11883">
    <property type="entry name" value="DUF3403"/>
    <property type="match status" value="1"/>
</dbReference>
<dbReference type="CDD" id="cd01098">
    <property type="entry name" value="PAN_AP_plant"/>
    <property type="match status" value="1"/>
</dbReference>
<keyword evidence="4 14" id="KW-0732">Signal</keyword>
<sequence length="606" mass="67613">MIQANTLNYLLVFTFITLLFSFCPGFSSAQGNNNATRNACESYGECGAFGSCNSDVSPICACLRGFEPTNRQEWDSGNWSRGCVRSVALNCQESTSDGSRKDGFVKIDMVKVPVYAQRWFGSKSECPRRCLKDCSCVAYAHNSDLGCMFWNNTLMDIRKFQSGSGSGSDLYLRVANSELGKKRTILIEDSGTLDSVDPSLQDALSKVNLEELQLFKFQTLADATDGFSDANKLGKGGFGHVYKAKEEPFYMEKTPGTSDSVDSSLQNALRRANLEELPLFKFEILADATDRFSDANKLGKGGFGHVYKGELANGREIAVKRLSEASGQGIHEFMNEVVLISKLQHRNLVRLLGCCVENNEKMLVYEYMPNKSLDFFLFDQSQDILDWGKRFNIIVGICRGLLYLHRDSRLKIIHRDLKPRNILLDNDWNPKISDFGMARIFGATEIISAPGYMAPEYAIEGRFSEKSDVFSFGVLMLEIVSGRRNTSFYNHESSVNLLGQVWKLWNEDNIEASIDTRISCPRYRSEVVRCIHIGLLCVQELPKDRPSVSSVLSMLSSDIVELPEPKQSAFVLSSSRGHTSNNNSSQQSQKSSCSLNSVTITVVDGR</sequence>
<organism evidence="17">
    <name type="scientific">Sesamum latifolium</name>
    <dbReference type="NCBI Taxonomy" id="2727402"/>
    <lineage>
        <taxon>Eukaryota</taxon>
        <taxon>Viridiplantae</taxon>
        <taxon>Streptophyta</taxon>
        <taxon>Embryophyta</taxon>
        <taxon>Tracheophyta</taxon>
        <taxon>Spermatophyta</taxon>
        <taxon>Magnoliopsida</taxon>
        <taxon>eudicotyledons</taxon>
        <taxon>Gunneridae</taxon>
        <taxon>Pentapetalae</taxon>
        <taxon>asterids</taxon>
        <taxon>lamiids</taxon>
        <taxon>Lamiales</taxon>
        <taxon>Pedaliaceae</taxon>
        <taxon>Sesamum</taxon>
    </lineage>
</organism>
<dbReference type="PROSITE" id="PS00108">
    <property type="entry name" value="PROTEIN_KINASE_ST"/>
    <property type="match status" value="1"/>
</dbReference>
<evidence type="ECO:0000313" key="17">
    <source>
        <dbReference type="EMBL" id="KAL0452590.1"/>
    </source>
</evidence>
<dbReference type="InterPro" id="IPR000719">
    <property type="entry name" value="Prot_kinase_dom"/>
</dbReference>